<dbReference type="Proteomes" id="UP001165064">
    <property type="component" value="Unassembled WGS sequence"/>
</dbReference>
<evidence type="ECO:0000313" key="1">
    <source>
        <dbReference type="EMBL" id="GME79963.1"/>
    </source>
</evidence>
<protein>
    <submittedName>
        <fullName evidence="1">Unnamed protein product</fullName>
    </submittedName>
</protein>
<keyword evidence="2" id="KW-1185">Reference proteome</keyword>
<name>A0ACB5T4B7_AMBMO</name>
<dbReference type="EMBL" id="BSXS01002839">
    <property type="protein sequence ID" value="GME79963.1"/>
    <property type="molecule type" value="Genomic_DNA"/>
</dbReference>
<gene>
    <name evidence="1" type="ORF">Amon02_000421700</name>
</gene>
<evidence type="ECO:0000313" key="2">
    <source>
        <dbReference type="Proteomes" id="UP001165064"/>
    </source>
</evidence>
<organism evidence="1 2">
    <name type="scientific">Ambrosiozyma monospora</name>
    <name type="common">Yeast</name>
    <name type="synonym">Endomycopsis monosporus</name>
    <dbReference type="NCBI Taxonomy" id="43982"/>
    <lineage>
        <taxon>Eukaryota</taxon>
        <taxon>Fungi</taxon>
        <taxon>Dikarya</taxon>
        <taxon>Ascomycota</taxon>
        <taxon>Saccharomycotina</taxon>
        <taxon>Pichiomycetes</taxon>
        <taxon>Pichiales</taxon>
        <taxon>Pichiaceae</taxon>
        <taxon>Ambrosiozyma</taxon>
    </lineage>
</organism>
<accession>A0ACB5T4B7</accession>
<reference evidence="1" key="1">
    <citation type="submission" date="2023-04" db="EMBL/GenBank/DDBJ databases">
        <title>Ambrosiozyma monospora NBRC 10751.</title>
        <authorList>
            <person name="Ichikawa N."/>
            <person name="Sato H."/>
            <person name="Tonouchi N."/>
        </authorList>
    </citation>
    <scope>NUCLEOTIDE SEQUENCE</scope>
    <source>
        <strain evidence="1">NBRC 10751</strain>
    </source>
</reference>
<comment type="caution">
    <text evidence="1">The sequence shown here is derived from an EMBL/GenBank/DDBJ whole genome shotgun (WGS) entry which is preliminary data.</text>
</comment>
<sequence>MKFSTLALISTTAFAVSVTETDTEVATDIVTITSCNSDVKSCKYRSASTLYSSYYNNRTHSTVSSVSASSDAAPGSVYAAVGAVAAGVAAMLL</sequence>
<proteinExistence type="predicted"/>